<evidence type="ECO:0000256" key="1">
    <source>
        <dbReference type="ARBA" id="ARBA00022649"/>
    </source>
</evidence>
<dbReference type="InterPro" id="IPR035093">
    <property type="entry name" value="RelE/ParE_toxin_dom_sf"/>
</dbReference>
<comment type="caution">
    <text evidence="2">The sequence shown here is derived from an EMBL/GenBank/DDBJ whole genome shotgun (WGS) entry which is preliminary data.</text>
</comment>
<accession>A0A2W4RFJ2</accession>
<dbReference type="AlphaFoldDB" id="A0A2W4RFJ2"/>
<dbReference type="Proteomes" id="UP000249396">
    <property type="component" value="Unassembled WGS sequence"/>
</dbReference>
<protein>
    <submittedName>
        <fullName evidence="2">Recombinase</fullName>
    </submittedName>
</protein>
<reference evidence="2 3" key="1">
    <citation type="journal article" date="2018" name="Aquat. Microb. Ecol.">
        <title>Gammaproteobacterial methanotrophs dominate.</title>
        <authorList>
            <person name="Rissanen A.J."/>
            <person name="Saarenheimo J."/>
            <person name="Tiirola M."/>
            <person name="Peura S."/>
            <person name="Aalto S.L."/>
            <person name="Karvinen A."/>
            <person name="Nykanen H."/>
        </authorList>
    </citation>
    <scope>NUCLEOTIDE SEQUENCE [LARGE SCALE GENOMIC DNA]</scope>
    <source>
        <strain evidence="2">AMbin10</strain>
    </source>
</reference>
<sequence length="99" mass="11477">MNLPIRLLPEAKAEFDASADWYEQQCRGLGVDFVARIREVFKRLAVNPKLYAIVYRDVRQAIVTRFPFVVLYREVPGELLVISVFHTAQDPSLWQARAK</sequence>
<dbReference type="EMBL" id="QJPH01000203">
    <property type="protein sequence ID" value="PZN82775.1"/>
    <property type="molecule type" value="Genomic_DNA"/>
</dbReference>
<name>A0A2W4RFJ2_9GAMM</name>
<evidence type="ECO:0000313" key="2">
    <source>
        <dbReference type="EMBL" id="PZN82775.1"/>
    </source>
</evidence>
<dbReference type="InterPro" id="IPR007712">
    <property type="entry name" value="RelE/ParE_toxin"/>
</dbReference>
<keyword evidence="1" id="KW-1277">Toxin-antitoxin system</keyword>
<dbReference type="Gene3D" id="3.30.2310.20">
    <property type="entry name" value="RelE-like"/>
    <property type="match status" value="1"/>
</dbReference>
<gene>
    <name evidence="2" type="ORF">DM484_05810</name>
</gene>
<evidence type="ECO:0000313" key="3">
    <source>
        <dbReference type="Proteomes" id="UP000249396"/>
    </source>
</evidence>
<proteinExistence type="predicted"/>
<organism evidence="2 3">
    <name type="scientific">Candidatus Methylumidiphilus alinenensis</name>
    <dbReference type="NCBI Taxonomy" id="2202197"/>
    <lineage>
        <taxon>Bacteria</taxon>
        <taxon>Pseudomonadati</taxon>
        <taxon>Pseudomonadota</taxon>
        <taxon>Gammaproteobacteria</taxon>
        <taxon>Methylococcales</taxon>
        <taxon>Candidatus Methylumidiphilus</taxon>
    </lineage>
</organism>
<dbReference type="Pfam" id="PF05016">
    <property type="entry name" value="ParE_toxin"/>
    <property type="match status" value="1"/>
</dbReference>